<dbReference type="PANTHER" id="PTHR10357:SF205">
    <property type="entry name" value="O-GLYCOSYL HYDROLASE FAMILY 13"/>
    <property type="match status" value="1"/>
</dbReference>
<gene>
    <name evidence="2" type="ORF">DU508_05355</name>
</gene>
<dbReference type="InterPro" id="IPR006047">
    <property type="entry name" value="GH13_cat_dom"/>
</dbReference>
<dbReference type="GO" id="GO:0004556">
    <property type="term" value="F:alpha-amylase activity"/>
    <property type="evidence" value="ECO:0007669"/>
    <property type="project" value="TreeGrafter"/>
</dbReference>
<comment type="caution">
    <text evidence="2">The sequence shown here is derived from an EMBL/GenBank/DDBJ whole genome shotgun (WGS) entry which is preliminary data.</text>
</comment>
<dbReference type="CDD" id="cd11313">
    <property type="entry name" value="AmyAc_arch_bac_AmyA"/>
    <property type="match status" value="1"/>
</dbReference>
<dbReference type="PANTHER" id="PTHR10357">
    <property type="entry name" value="ALPHA-AMYLASE FAMILY MEMBER"/>
    <property type="match status" value="1"/>
</dbReference>
<evidence type="ECO:0000313" key="2">
    <source>
        <dbReference type="EMBL" id="RDC58361.1"/>
    </source>
</evidence>
<organism evidence="2 3">
    <name type="scientific">Pedobacter chinensis</name>
    <dbReference type="NCBI Taxonomy" id="2282421"/>
    <lineage>
        <taxon>Bacteria</taxon>
        <taxon>Pseudomonadati</taxon>
        <taxon>Bacteroidota</taxon>
        <taxon>Sphingobacteriia</taxon>
        <taxon>Sphingobacteriales</taxon>
        <taxon>Sphingobacteriaceae</taxon>
        <taxon>Pedobacter</taxon>
    </lineage>
</organism>
<dbReference type="Proteomes" id="UP000253961">
    <property type="component" value="Unassembled WGS sequence"/>
</dbReference>
<dbReference type="Gene3D" id="3.20.20.80">
    <property type="entry name" value="Glycosidases"/>
    <property type="match status" value="1"/>
</dbReference>
<name>A0A369Q0A2_9SPHI</name>
<keyword evidence="3" id="KW-1185">Reference proteome</keyword>
<accession>A0A369Q0A2</accession>
<dbReference type="Gene3D" id="2.60.40.1180">
    <property type="entry name" value="Golgi alpha-mannosidase II"/>
    <property type="match status" value="1"/>
</dbReference>
<dbReference type="RefSeq" id="WP_115401770.1">
    <property type="nucleotide sequence ID" value="NZ_QPKV01000002.1"/>
</dbReference>
<dbReference type="InterPro" id="IPR013780">
    <property type="entry name" value="Glyco_hydro_b"/>
</dbReference>
<dbReference type="Pfam" id="PF00128">
    <property type="entry name" value="Alpha-amylase"/>
    <property type="match status" value="2"/>
</dbReference>
<dbReference type="EMBL" id="QPKV01000002">
    <property type="protein sequence ID" value="RDC58361.1"/>
    <property type="molecule type" value="Genomic_DNA"/>
</dbReference>
<sequence>MRKFLIIIILFHFLAITSVIAQSISNLPKRSDVILYQINIRAFSKEGNFKGILSRLDSIKHLGINVIYLMPVYPIGKLNSVNSPYCVRDYTSINPEFGKLEDLKTLVDSIHSKKMAVILDWVPNHTAFDHNWIKNKSWYLQDDTGKILSPPNTGWLDVAQLNFKNMEMRAEMIRSMKYWVLTANIDGFRCDYADGPPFDFWKQAIDSLKAIPNHKLMFLAEGKRSDHFKAGFDYNFGFAFFENLKEVYSKGKSVKVIDSLNIVDHKGASNGQQIVRYTTNHDVNSSDGVPQDLFGGEKGSMAAFIVAAYMNSIPMIYNGQEVGTPYQLVFPFVNKKIDWSLNPGLTAEYKKIIALRNNSKALKSDQVKSYSSADICAFTKTKGSEKFFVLSNLRNQQISFPTPQKLINSKWINAMTGAEYLVRDFIILNPYTYLVLKK</sequence>
<evidence type="ECO:0000313" key="3">
    <source>
        <dbReference type="Proteomes" id="UP000253961"/>
    </source>
</evidence>
<protein>
    <recommendedName>
        <fullName evidence="1">Glycosyl hydrolase family 13 catalytic domain-containing protein</fullName>
    </recommendedName>
</protein>
<reference evidence="2 3" key="1">
    <citation type="submission" date="2018-07" db="EMBL/GenBank/DDBJ databases">
        <title>Pedobacter sp. nov., isolated from soil.</title>
        <authorList>
            <person name="Zhou L.Y."/>
            <person name="Du Z.J."/>
        </authorList>
    </citation>
    <scope>NUCLEOTIDE SEQUENCE [LARGE SCALE GENOMIC DNA]</scope>
    <source>
        <strain evidence="2 3">JDX94</strain>
    </source>
</reference>
<evidence type="ECO:0000259" key="1">
    <source>
        <dbReference type="SMART" id="SM00642"/>
    </source>
</evidence>
<dbReference type="SUPFAM" id="SSF51011">
    <property type="entry name" value="Glycosyl hydrolase domain"/>
    <property type="match status" value="1"/>
</dbReference>
<feature type="domain" description="Glycosyl hydrolase family 13 catalytic" evidence="1">
    <location>
        <begin position="37"/>
        <end position="356"/>
    </location>
</feature>
<dbReference type="SMART" id="SM00642">
    <property type="entry name" value="Aamy"/>
    <property type="match status" value="1"/>
</dbReference>
<dbReference type="OrthoDB" id="9806009at2"/>
<dbReference type="AlphaFoldDB" id="A0A369Q0A2"/>
<proteinExistence type="predicted"/>
<dbReference type="SUPFAM" id="SSF51445">
    <property type="entry name" value="(Trans)glycosidases"/>
    <property type="match status" value="1"/>
</dbReference>
<dbReference type="InterPro" id="IPR017853">
    <property type="entry name" value="GH"/>
</dbReference>
<dbReference type="GO" id="GO:0009313">
    <property type="term" value="P:oligosaccharide catabolic process"/>
    <property type="evidence" value="ECO:0007669"/>
    <property type="project" value="TreeGrafter"/>
</dbReference>